<dbReference type="AlphaFoldDB" id="A0A1H6FAG4"/>
<dbReference type="Proteomes" id="UP000236724">
    <property type="component" value="Unassembled WGS sequence"/>
</dbReference>
<protein>
    <submittedName>
        <fullName evidence="1">Uncharacterized protein</fullName>
    </submittedName>
</protein>
<evidence type="ECO:0000313" key="2">
    <source>
        <dbReference type="Proteomes" id="UP000236724"/>
    </source>
</evidence>
<proteinExistence type="predicted"/>
<keyword evidence="2" id="KW-1185">Reference proteome</keyword>
<accession>A0A1H6FAG4</accession>
<evidence type="ECO:0000313" key="1">
    <source>
        <dbReference type="EMBL" id="SEH06613.1"/>
    </source>
</evidence>
<dbReference type="RefSeq" id="WP_103920370.1">
    <property type="nucleotide sequence ID" value="NZ_FMSV02000502.1"/>
</dbReference>
<organism evidence="1 2">
    <name type="scientific">Candidatus Venteria ishoeyi</name>
    <dbReference type="NCBI Taxonomy" id="1899563"/>
    <lineage>
        <taxon>Bacteria</taxon>
        <taxon>Pseudomonadati</taxon>
        <taxon>Pseudomonadota</taxon>
        <taxon>Gammaproteobacteria</taxon>
        <taxon>Thiotrichales</taxon>
        <taxon>Thiotrichaceae</taxon>
        <taxon>Venteria</taxon>
    </lineage>
</organism>
<gene>
    <name evidence="1" type="ORF">MBHS_02477</name>
</gene>
<reference evidence="1 2" key="1">
    <citation type="submission" date="2016-10" db="EMBL/GenBank/DDBJ databases">
        <authorList>
            <person name="de Groot N.N."/>
        </authorList>
    </citation>
    <scope>NUCLEOTIDE SEQUENCE [LARGE SCALE GENOMIC DNA]</scope>
    <source>
        <strain evidence="1">MBHS1</strain>
    </source>
</reference>
<sequence length="278" mass="31488">MSALFKRLIVSLFLILLPAELLALTEGKWKEEWKDTKTEVETLAGKKKVAETGTFLFIHYRKGTGIEKALGALDTAFKNANKAKNKFEGDRTPRNKTTLTKKVTAYEKKLSKFIVLKEKYIAQLKTAIDTGNTNEKKSWAILKEDLKVIEKSAQLALADFEFARDNETTDPLQKMREMSASTGGKALIKTLGEAKLFVKKAKAKDDPVFWNSEILNSARKVATAIRSMGEPEVLDRKYVAFKRYADNRHNHNHIEADELDDAIDEYADLIKDTKALMR</sequence>
<dbReference type="EMBL" id="FMSV02000502">
    <property type="protein sequence ID" value="SEH06613.1"/>
    <property type="molecule type" value="Genomic_DNA"/>
</dbReference>
<name>A0A1H6FAG4_9GAMM</name>